<feature type="chain" id="PRO_5024359498" evidence="2">
    <location>
        <begin position="38"/>
        <end position="163"/>
    </location>
</feature>
<dbReference type="Proteomes" id="UP000325300">
    <property type="component" value="Unassembled WGS sequence"/>
</dbReference>
<evidence type="ECO:0000256" key="2">
    <source>
        <dbReference type="SAM" id="SignalP"/>
    </source>
</evidence>
<evidence type="ECO:0000256" key="1">
    <source>
        <dbReference type="SAM" id="MobiDB-lite"/>
    </source>
</evidence>
<feature type="signal peptide" evidence="2">
    <location>
        <begin position="1"/>
        <end position="37"/>
    </location>
</feature>
<reference evidence="3 4" key="1">
    <citation type="submission" date="2019-02" db="EMBL/GenBank/DDBJ databases">
        <title>Novel genomic isolates of S. pyogenes and S. dysgalactiae subsp. equisimilis associated to necrotising fasciitis (NSTI).</title>
        <authorList>
            <person name="Barrantes I."/>
        </authorList>
    </citation>
    <scope>NUCLEOTIDE SEQUENCE [LARGE SCALE GENOMIC DNA]</scope>
    <source>
        <strain evidence="3 4">SPY5003</strain>
    </source>
</reference>
<comment type="caution">
    <text evidence="3">The sequence shown here is derived from an EMBL/GenBank/DDBJ whole genome shotgun (WGS) entry which is preliminary data.</text>
</comment>
<feature type="region of interest" description="Disordered" evidence="1">
    <location>
        <begin position="104"/>
        <end position="127"/>
    </location>
</feature>
<evidence type="ECO:0000313" key="4">
    <source>
        <dbReference type="Proteomes" id="UP000325300"/>
    </source>
</evidence>
<accession>A0A5S4TJ05</accession>
<gene>
    <name evidence="3" type="ORF">E0F67_03485</name>
</gene>
<protein>
    <submittedName>
        <fullName evidence="3">Uncharacterized protein</fullName>
    </submittedName>
</protein>
<sequence length="163" mass="18388">MKWSDFMKTKSKRFLNLATLCLALLGTTLLMARPVKAEVIPVTETEGVQKQQTEDTFKKEYMDRFGLDRLEGSDLTRYRGYSDGYEKGLNGENRPERNEIQVPDDVRSLNEDSDYRDGYEDGFGEGRHKGSPIQALLEDILEGVWGFLTSLFGGESSNGTSSQ</sequence>
<proteinExistence type="predicted"/>
<dbReference type="EMBL" id="SJLI01000001">
    <property type="protein sequence ID" value="TYK96116.1"/>
    <property type="molecule type" value="Genomic_DNA"/>
</dbReference>
<organism evidence="3 4">
    <name type="scientific">Streptococcus pyogenes</name>
    <dbReference type="NCBI Taxonomy" id="1314"/>
    <lineage>
        <taxon>Bacteria</taxon>
        <taxon>Bacillati</taxon>
        <taxon>Bacillota</taxon>
        <taxon>Bacilli</taxon>
        <taxon>Lactobacillales</taxon>
        <taxon>Streptococcaceae</taxon>
        <taxon>Streptococcus</taxon>
    </lineage>
</organism>
<name>A0A5S4TJ05_STRPY</name>
<evidence type="ECO:0000313" key="3">
    <source>
        <dbReference type="EMBL" id="TYK96116.1"/>
    </source>
</evidence>
<keyword evidence="2" id="KW-0732">Signal</keyword>
<dbReference type="AlphaFoldDB" id="A0A5S4TJ05"/>